<dbReference type="InterPro" id="IPR000634">
    <property type="entry name" value="Ser/Thr_deHydtase_PyrdxlP-BS"/>
</dbReference>
<dbReference type="InterPro" id="IPR050147">
    <property type="entry name" value="Ser/Thr_Dehydratase"/>
</dbReference>
<evidence type="ECO:0000256" key="3">
    <source>
        <dbReference type="ARBA" id="ARBA00023239"/>
    </source>
</evidence>
<sequence>MQRLTYGDIKAATDRIAGRIRPVTLAQLDPGAIRTGHRDPLDDRPEQPCEVWLALEYMQHTGSFKARGAVNFLRAHQEQGSLPDAGVTIASGGNAGLACAWAAREQGVNATVFLPEAAPDVKVSKLRAYGADVRLVGSEYAEAAAACEEFAQSTGALPSHAYDHPLIAAGAGTLLEEIRQQIPGLDTVVVAVGGGGLFTGVATAAQHHGLRTIAVEPEHCRALNAAVEAGQLIDVAVESVAADSLGARRTSAMALHAAQDDRTHSVVVPDSEIVRARQLLWDHRRIAVEHGAAAALAALTSPDQHTPDRDAPRRSLTWGTSYRPACGEKVCVVLCGANTDPSDLVRAAKP</sequence>
<evidence type="ECO:0000259" key="4">
    <source>
        <dbReference type="Pfam" id="PF00291"/>
    </source>
</evidence>
<dbReference type="PROSITE" id="PS00165">
    <property type="entry name" value="DEHYDRATASE_SER_THR"/>
    <property type="match status" value="1"/>
</dbReference>
<dbReference type="NCBIfam" id="NF006094">
    <property type="entry name" value="PRK08246.1"/>
    <property type="match status" value="1"/>
</dbReference>
<gene>
    <name evidence="5" type="ORF">JK361_25835</name>
</gene>
<accession>A0ABS1P6P8</accession>
<comment type="caution">
    <text evidence="5">The sequence shown here is derived from an EMBL/GenBank/DDBJ whole genome shotgun (WGS) entry which is preliminary data.</text>
</comment>
<dbReference type="PANTHER" id="PTHR48078">
    <property type="entry name" value="THREONINE DEHYDRATASE, MITOCHONDRIAL-RELATED"/>
    <property type="match status" value="1"/>
</dbReference>
<evidence type="ECO:0000313" key="5">
    <source>
        <dbReference type="EMBL" id="MBL1107968.1"/>
    </source>
</evidence>
<dbReference type="Pfam" id="PF00291">
    <property type="entry name" value="PALP"/>
    <property type="match status" value="1"/>
</dbReference>
<dbReference type="PANTHER" id="PTHR48078:SF6">
    <property type="entry name" value="L-THREONINE DEHYDRATASE CATABOLIC TDCB"/>
    <property type="match status" value="1"/>
</dbReference>
<dbReference type="InterPro" id="IPR001926">
    <property type="entry name" value="TrpB-like_PALP"/>
</dbReference>
<dbReference type="SUPFAM" id="SSF53686">
    <property type="entry name" value="Tryptophan synthase beta subunit-like PLP-dependent enzymes"/>
    <property type="match status" value="1"/>
</dbReference>
<comment type="cofactor">
    <cofactor evidence="1">
        <name>pyridoxal 5'-phosphate</name>
        <dbReference type="ChEBI" id="CHEBI:597326"/>
    </cofactor>
</comment>
<feature type="domain" description="Tryptophan synthase beta chain-like PALP" evidence="4">
    <location>
        <begin position="48"/>
        <end position="299"/>
    </location>
</feature>
<evidence type="ECO:0000313" key="6">
    <source>
        <dbReference type="Proteomes" id="UP000621386"/>
    </source>
</evidence>
<protein>
    <submittedName>
        <fullName evidence="5">Serine/threonine dehydratase</fullName>
    </submittedName>
</protein>
<keyword evidence="6" id="KW-1185">Reference proteome</keyword>
<dbReference type="RefSeq" id="WP_201822209.1">
    <property type="nucleotide sequence ID" value="NZ_JAERRH010000010.1"/>
</dbReference>
<dbReference type="EMBL" id="JAERRH010000010">
    <property type="protein sequence ID" value="MBL1107968.1"/>
    <property type="molecule type" value="Genomic_DNA"/>
</dbReference>
<dbReference type="InterPro" id="IPR036052">
    <property type="entry name" value="TrpB-like_PALP_sf"/>
</dbReference>
<proteinExistence type="predicted"/>
<evidence type="ECO:0000256" key="2">
    <source>
        <dbReference type="ARBA" id="ARBA00022898"/>
    </source>
</evidence>
<name>A0ABS1P6P8_9ACTN</name>
<keyword evidence="3" id="KW-0456">Lyase</keyword>
<organism evidence="5 6">
    <name type="scientific">Streptomyces musisoli</name>
    <dbReference type="NCBI Taxonomy" id="2802280"/>
    <lineage>
        <taxon>Bacteria</taxon>
        <taxon>Bacillati</taxon>
        <taxon>Actinomycetota</taxon>
        <taxon>Actinomycetes</taxon>
        <taxon>Kitasatosporales</taxon>
        <taxon>Streptomycetaceae</taxon>
        <taxon>Streptomyces</taxon>
    </lineage>
</organism>
<dbReference type="Proteomes" id="UP000621386">
    <property type="component" value="Unassembled WGS sequence"/>
</dbReference>
<evidence type="ECO:0000256" key="1">
    <source>
        <dbReference type="ARBA" id="ARBA00001933"/>
    </source>
</evidence>
<reference evidence="5 6" key="1">
    <citation type="submission" date="2021-01" db="EMBL/GenBank/DDBJ databases">
        <title>WGS of actinomycetes isolated from Thailand.</title>
        <authorList>
            <person name="Thawai C."/>
        </authorList>
    </citation>
    <scope>NUCLEOTIDE SEQUENCE [LARGE SCALE GENOMIC DNA]</scope>
    <source>
        <strain evidence="5 6">CH5-8</strain>
    </source>
</reference>
<keyword evidence="2" id="KW-0663">Pyridoxal phosphate</keyword>
<dbReference type="Gene3D" id="3.40.50.1100">
    <property type="match status" value="2"/>
</dbReference>